<dbReference type="HOGENOM" id="CLU_1661798_0_0_1"/>
<protein>
    <submittedName>
        <fullName evidence="2">Uncharacterized protein</fullName>
    </submittedName>
</protein>
<name>R8BTH3_PHAM7</name>
<dbReference type="AlphaFoldDB" id="R8BTH3"/>
<dbReference type="OrthoDB" id="5230873at2759"/>
<accession>R8BTH3</accession>
<evidence type="ECO:0000313" key="3">
    <source>
        <dbReference type="Proteomes" id="UP000014074"/>
    </source>
</evidence>
<feature type="signal peptide" evidence="1">
    <location>
        <begin position="1"/>
        <end position="22"/>
    </location>
</feature>
<sequence>MKFLSSSSKFLVHGFLIAPVLCDSFNLSAWESTTGGSVITHRIWYGDGLAYTGAGIPSSVKEAFNITSLGNRADLIYVSVDETTSAPGTPPLPDPTFLVINTAPGASDPLFFTHSAVNLSDTDVYIWIGYEGFLLAMARGNLLQSGSGGFYIVPSDLEGTYTVRYITEGATAEKLGARKVMLTSRQLR</sequence>
<proteinExistence type="predicted"/>
<reference evidence="3" key="1">
    <citation type="journal article" date="2013" name="Genome Announc.">
        <title>Draft genome sequence of the ascomycete Phaeoacremonium aleophilum strain UCR-PA7, a causal agent of the esca disease complex in grapevines.</title>
        <authorList>
            <person name="Blanco-Ulate B."/>
            <person name="Rolshausen P."/>
            <person name="Cantu D."/>
        </authorList>
    </citation>
    <scope>NUCLEOTIDE SEQUENCE [LARGE SCALE GENOMIC DNA]</scope>
    <source>
        <strain evidence="3">UCR-PA7</strain>
    </source>
</reference>
<organism evidence="2 3">
    <name type="scientific">Phaeoacremonium minimum (strain UCR-PA7)</name>
    <name type="common">Esca disease fungus</name>
    <name type="synonym">Togninia minima</name>
    <dbReference type="NCBI Taxonomy" id="1286976"/>
    <lineage>
        <taxon>Eukaryota</taxon>
        <taxon>Fungi</taxon>
        <taxon>Dikarya</taxon>
        <taxon>Ascomycota</taxon>
        <taxon>Pezizomycotina</taxon>
        <taxon>Sordariomycetes</taxon>
        <taxon>Sordariomycetidae</taxon>
        <taxon>Togniniales</taxon>
        <taxon>Togniniaceae</taxon>
        <taxon>Phaeoacremonium</taxon>
    </lineage>
</organism>
<feature type="chain" id="PRO_5004452303" evidence="1">
    <location>
        <begin position="23"/>
        <end position="188"/>
    </location>
</feature>
<gene>
    <name evidence="2" type="ORF">UCRPA7_1951</name>
</gene>
<dbReference type="RefSeq" id="XP_007912720.1">
    <property type="nucleotide sequence ID" value="XM_007914529.1"/>
</dbReference>
<evidence type="ECO:0000313" key="2">
    <source>
        <dbReference type="EMBL" id="EOO02575.1"/>
    </source>
</evidence>
<dbReference type="GeneID" id="19322153"/>
<evidence type="ECO:0000256" key="1">
    <source>
        <dbReference type="SAM" id="SignalP"/>
    </source>
</evidence>
<keyword evidence="3" id="KW-1185">Reference proteome</keyword>
<dbReference type="KEGG" id="tmn:UCRPA7_1951"/>
<dbReference type="eggNOG" id="ENOG502TETV">
    <property type="taxonomic scope" value="Eukaryota"/>
</dbReference>
<dbReference type="EMBL" id="KB932913">
    <property type="protein sequence ID" value="EOO02575.1"/>
    <property type="molecule type" value="Genomic_DNA"/>
</dbReference>
<dbReference type="Proteomes" id="UP000014074">
    <property type="component" value="Unassembled WGS sequence"/>
</dbReference>
<keyword evidence="1" id="KW-0732">Signal</keyword>